<dbReference type="SUPFAM" id="SSF54631">
    <property type="entry name" value="CBS-domain pair"/>
    <property type="match status" value="2"/>
</dbReference>
<dbReference type="STRING" id="670386.D3B6L0"/>
<dbReference type="PROSITE" id="PS51371">
    <property type="entry name" value="CBS"/>
    <property type="match status" value="2"/>
</dbReference>
<dbReference type="Proteomes" id="UP000001396">
    <property type="component" value="Unassembled WGS sequence"/>
</dbReference>
<reference evidence="6 7" key="1">
    <citation type="journal article" date="2011" name="Genome Res.">
        <title>Phylogeny-wide analysis of social amoeba genomes highlights ancient origins for complex intercellular communication.</title>
        <authorList>
            <person name="Heidel A.J."/>
            <person name="Lawal H.M."/>
            <person name="Felder M."/>
            <person name="Schilde C."/>
            <person name="Helps N.R."/>
            <person name="Tunggal B."/>
            <person name="Rivero F."/>
            <person name="John U."/>
            <person name="Schleicher M."/>
            <person name="Eichinger L."/>
            <person name="Platzer M."/>
            <person name="Noegel A.A."/>
            <person name="Schaap P."/>
            <person name="Gloeckner G."/>
        </authorList>
    </citation>
    <scope>NUCLEOTIDE SEQUENCE [LARGE SCALE GENOMIC DNA]</scope>
    <source>
        <strain evidence="7">ATCC 26659 / Pp 5 / PN500</strain>
    </source>
</reference>
<proteinExistence type="predicted"/>
<feature type="domain" description="CBS" evidence="5">
    <location>
        <begin position="140"/>
        <end position="198"/>
    </location>
</feature>
<dbReference type="OMA" id="FYGMIDL"/>
<dbReference type="CDD" id="cd02205">
    <property type="entry name" value="CBS_pair_SF"/>
    <property type="match status" value="1"/>
</dbReference>
<dbReference type="GeneID" id="31359245"/>
<dbReference type="InterPro" id="IPR000644">
    <property type="entry name" value="CBS_dom"/>
</dbReference>
<dbReference type="PANTHER" id="PTHR13780">
    <property type="entry name" value="AMP-ACTIVATED PROTEIN KINASE, GAMMA REGULATORY SUBUNIT"/>
    <property type="match status" value="1"/>
</dbReference>
<keyword evidence="2 3" id="KW-0129">CBS domain</keyword>
<evidence type="ECO:0000259" key="5">
    <source>
        <dbReference type="PROSITE" id="PS51371"/>
    </source>
</evidence>
<dbReference type="InParanoid" id="D3B6L0"/>
<dbReference type="AlphaFoldDB" id="D3B6L0"/>
<evidence type="ECO:0000256" key="4">
    <source>
        <dbReference type="SAM" id="MobiDB-lite"/>
    </source>
</evidence>
<dbReference type="RefSeq" id="XP_020435097.1">
    <property type="nucleotide sequence ID" value="XM_020574683.1"/>
</dbReference>
<comment type="caution">
    <text evidence="6">The sequence shown here is derived from an EMBL/GenBank/DDBJ whole genome shotgun (WGS) entry which is preliminary data.</text>
</comment>
<dbReference type="PANTHER" id="PTHR13780:SF36">
    <property type="entry name" value="CBS DOMAIN-CONTAINING PROTEIN"/>
    <property type="match status" value="1"/>
</dbReference>
<dbReference type="EMBL" id="ADBJ01000017">
    <property type="protein sequence ID" value="EFA82980.1"/>
    <property type="molecule type" value="Genomic_DNA"/>
</dbReference>
<name>D3B6L0_HETP5</name>
<feature type="region of interest" description="Disordered" evidence="4">
    <location>
        <begin position="1"/>
        <end position="20"/>
    </location>
</feature>
<evidence type="ECO:0000256" key="3">
    <source>
        <dbReference type="PROSITE-ProRule" id="PRU00703"/>
    </source>
</evidence>
<dbReference type="InterPro" id="IPR050511">
    <property type="entry name" value="AMPK_gamma/SDS23_families"/>
</dbReference>
<dbReference type="Pfam" id="PF00571">
    <property type="entry name" value="CBS"/>
    <property type="match status" value="4"/>
</dbReference>
<evidence type="ECO:0000313" key="7">
    <source>
        <dbReference type="Proteomes" id="UP000001396"/>
    </source>
</evidence>
<protein>
    <recommendedName>
        <fullName evidence="5">CBS domain-containing protein</fullName>
    </recommendedName>
</protein>
<sequence>MTKNTTSTKRTRKHENEEKSRDKQFDDFILSLTKNSISSFEHTGINKKRRVLDGQLASKREIVVTHKDESLHSIFNKLLNNNILSCPVLKQGELFYGMIDLLDILKFIVDEVGKSNVDKLKNDQQIINRHLKKITSLFDLEEFKTTKLSPGTTMFSAFEVLSKQGINRIAVVDDRDEIIDIITEFDLIHWVYENCDRLGSRRYRKVGDMSAANQYVMSVLEDEQVIDAFKLIKIMGVGGVAVIKEDGTLVGNLSSRDIKKIGKNGENWKRMFQPVFEFIDREPITCSVESSLEDILEIFVSKSVHRVYIVDNMFKTQGVITLRDLIGELMPMSNHPNLLIFEGDLSKPYLQVEADEVEQSSSNKPLTADQ</sequence>
<keyword evidence="1" id="KW-0677">Repeat</keyword>
<dbReference type="Gene3D" id="3.10.580.10">
    <property type="entry name" value="CBS-domain"/>
    <property type="match status" value="2"/>
</dbReference>
<accession>D3B6L0</accession>
<evidence type="ECO:0000256" key="1">
    <source>
        <dbReference type="ARBA" id="ARBA00022737"/>
    </source>
</evidence>
<organism evidence="6 7">
    <name type="scientific">Heterostelium pallidum (strain ATCC 26659 / Pp 5 / PN500)</name>
    <name type="common">Cellular slime mold</name>
    <name type="synonym">Polysphondylium pallidum</name>
    <dbReference type="NCBI Taxonomy" id="670386"/>
    <lineage>
        <taxon>Eukaryota</taxon>
        <taxon>Amoebozoa</taxon>
        <taxon>Evosea</taxon>
        <taxon>Eumycetozoa</taxon>
        <taxon>Dictyostelia</taxon>
        <taxon>Acytosteliales</taxon>
        <taxon>Acytosteliaceae</taxon>
        <taxon>Heterostelium</taxon>
    </lineage>
</organism>
<evidence type="ECO:0000256" key="2">
    <source>
        <dbReference type="ARBA" id="ARBA00023122"/>
    </source>
</evidence>
<dbReference type="SMART" id="SM00116">
    <property type="entry name" value="CBS"/>
    <property type="match status" value="4"/>
</dbReference>
<gene>
    <name evidence="6" type="ORF">PPL_03758</name>
</gene>
<feature type="domain" description="CBS" evidence="5">
    <location>
        <begin position="279"/>
        <end position="337"/>
    </location>
</feature>
<keyword evidence="7" id="KW-1185">Reference proteome</keyword>
<dbReference type="InterPro" id="IPR046342">
    <property type="entry name" value="CBS_dom_sf"/>
</dbReference>
<evidence type="ECO:0000313" key="6">
    <source>
        <dbReference type="EMBL" id="EFA82980.1"/>
    </source>
</evidence>